<name>A0A5C8PIG3_9HYPH</name>
<dbReference type="InterPro" id="IPR036388">
    <property type="entry name" value="WH-like_DNA-bd_sf"/>
</dbReference>
<evidence type="ECO:0000256" key="4">
    <source>
        <dbReference type="ARBA" id="ARBA00023163"/>
    </source>
</evidence>
<comment type="caution">
    <text evidence="6">The sequence shown here is derived from an EMBL/GenBank/DDBJ whole genome shotgun (WGS) entry which is preliminary data.</text>
</comment>
<evidence type="ECO:0000256" key="1">
    <source>
        <dbReference type="ARBA" id="ARBA00009437"/>
    </source>
</evidence>
<dbReference type="InterPro" id="IPR000847">
    <property type="entry name" value="LysR_HTH_N"/>
</dbReference>
<dbReference type="GO" id="GO:0003677">
    <property type="term" value="F:DNA binding"/>
    <property type="evidence" value="ECO:0007669"/>
    <property type="project" value="UniProtKB-KW"/>
</dbReference>
<protein>
    <submittedName>
        <fullName evidence="6">LysR family transcriptional regulator</fullName>
    </submittedName>
</protein>
<organism evidence="6 7">
    <name type="scientific">Vineibacter terrae</name>
    <dbReference type="NCBI Taxonomy" id="2586908"/>
    <lineage>
        <taxon>Bacteria</taxon>
        <taxon>Pseudomonadati</taxon>
        <taxon>Pseudomonadota</taxon>
        <taxon>Alphaproteobacteria</taxon>
        <taxon>Hyphomicrobiales</taxon>
        <taxon>Vineibacter</taxon>
    </lineage>
</organism>
<dbReference type="PANTHER" id="PTHR30419:SF8">
    <property type="entry name" value="NITROGEN ASSIMILATION TRANSCRIPTIONAL ACTIVATOR-RELATED"/>
    <property type="match status" value="1"/>
</dbReference>
<dbReference type="PROSITE" id="PS50931">
    <property type="entry name" value="HTH_LYSR"/>
    <property type="match status" value="1"/>
</dbReference>
<dbReference type="RefSeq" id="WP_147848871.1">
    <property type="nucleotide sequence ID" value="NZ_VDUZ01000024.1"/>
</dbReference>
<dbReference type="SUPFAM" id="SSF53850">
    <property type="entry name" value="Periplasmic binding protein-like II"/>
    <property type="match status" value="1"/>
</dbReference>
<dbReference type="GO" id="GO:0003700">
    <property type="term" value="F:DNA-binding transcription factor activity"/>
    <property type="evidence" value="ECO:0007669"/>
    <property type="project" value="InterPro"/>
</dbReference>
<keyword evidence="7" id="KW-1185">Reference proteome</keyword>
<reference evidence="6 7" key="1">
    <citation type="submission" date="2019-06" db="EMBL/GenBank/DDBJ databases">
        <title>New taxonomy in bacterial strain CC-CFT640, isolated from vineyard.</title>
        <authorList>
            <person name="Lin S.-Y."/>
            <person name="Tsai C.-F."/>
            <person name="Young C.-C."/>
        </authorList>
    </citation>
    <scope>NUCLEOTIDE SEQUENCE [LARGE SCALE GENOMIC DNA]</scope>
    <source>
        <strain evidence="6 7">CC-CFT640</strain>
    </source>
</reference>
<dbReference type="InterPro" id="IPR050950">
    <property type="entry name" value="HTH-type_LysR_regulators"/>
</dbReference>
<dbReference type="InterPro" id="IPR005119">
    <property type="entry name" value="LysR_subst-bd"/>
</dbReference>
<proteinExistence type="inferred from homology"/>
<evidence type="ECO:0000259" key="5">
    <source>
        <dbReference type="PROSITE" id="PS50931"/>
    </source>
</evidence>
<keyword evidence="4" id="KW-0804">Transcription</keyword>
<dbReference type="Pfam" id="PF00126">
    <property type="entry name" value="HTH_1"/>
    <property type="match status" value="1"/>
</dbReference>
<gene>
    <name evidence="6" type="ORF">FHP25_20685</name>
</gene>
<dbReference type="Gene3D" id="3.40.190.290">
    <property type="match status" value="1"/>
</dbReference>
<dbReference type="Gene3D" id="1.10.10.10">
    <property type="entry name" value="Winged helix-like DNA-binding domain superfamily/Winged helix DNA-binding domain"/>
    <property type="match status" value="1"/>
</dbReference>
<feature type="domain" description="HTH lysR-type" evidence="5">
    <location>
        <begin position="4"/>
        <end position="61"/>
    </location>
</feature>
<dbReference type="PRINTS" id="PR00039">
    <property type="entry name" value="HTHLYSR"/>
</dbReference>
<dbReference type="OrthoDB" id="9806538at2"/>
<dbReference type="Pfam" id="PF03466">
    <property type="entry name" value="LysR_substrate"/>
    <property type="match status" value="1"/>
</dbReference>
<evidence type="ECO:0000256" key="2">
    <source>
        <dbReference type="ARBA" id="ARBA00023015"/>
    </source>
</evidence>
<evidence type="ECO:0000256" key="3">
    <source>
        <dbReference type="ARBA" id="ARBA00023125"/>
    </source>
</evidence>
<dbReference type="Proteomes" id="UP000321638">
    <property type="component" value="Unassembled WGS sequence"/>
</dbReference>
<evidence type="ECO:0000313" key="6">
    <source>
        <dbReference type="EMBL" id="TXL73597.1"/>
    </source>
</evidence>
<keyword evidence="2" id="KW-0805">Transcription regulation</keyword>
<keyword evidence="3" id="KW-0238">DNA-binding</keyword>
<dbReference type="AlphaFoldDB" id="A0A5C8PIG3"/>
<comment type="similarity">
    <text evidence="1">Belongs to the LysR transcriptional regulatory family.</text>
</comment>
<dbReference type="GO" id="GO:0005829">
    <property type="term" value="C:cytosol"/>
    <property type="evidence" value="ECO:0007669"/>
    <property type="project" value="TreeGrafter"/>
</dbReference>
<sequence>MDHLRLRALTLVEMLADTGSLHQAARRMNTSQPALSVMLQEVERTLGGRLFERTRRGLVPTEMGVYLVRQARLILADLRRVQSEFDSTREGRSLLRVGVLPLVMLEVVPQALALLRHAVPGVQVEFREGAASELLAALSDGALDMVVGRMLPDFADSHDLDSAFLFAESFRIIAGRHHRLAARRRIPWPELQASQWIEAPHNTALHDFFVEAFLRRGLRPPQPIYRSASFYSCIAILRTSDCLMMVPHEVARHFAGQDAIRILSVSVGEASAPFSIVKRRSRATTRSAAAFEEALLQTVRGRR</sequence>
<dbReference type="InterPro" id="IPR036390">
    <property type="entry name" value="WH_DNA-bd_sf"/>
</dbReference>
<accession>A0A5C8PIG3</accession>
<evidence type="ECO:0000313" key="7">
    <source>
        <dbReference type="Proteomes" id="UP000321638"/>
    </source>
</evidence>
<dbReference type="PANTHER" id="PTHR30419">
    <property type="entry name" value="HTH-TYPE TRANSCRIPTIONAL REGULATOR YBHD"/>
    <property type="match status" value="1"/>
</dbReference>
<dbReference type="EMBL" id="VDUZ01000024">
    <property type="protein sequence ID" value="TXL73597.1"/>
    <property type="molecule type" value="Genomic_DNA"/>
</dbReference>
<dbReference type="SUPFAM" id="SSF46785">
    <property type="entry name" value="Winged helix' DNA-binding domain"/>
    <property type="match status" value="1"/>
</dbReference>